<gene>
    <name evidence="2" type="ORF">MM415A01857_0002</name>
    <name evidence="1" type="ORF">MM415B01290_0008</name>
</gene>
<accession>A0A6M3IQB3</accession>
<dbReference type="EMBL" id="MT142148">
    <property type="protein sequence ID" value="QJA75209.1"/>
    <property type="molecule type" value="Genomic_DNA"/>
</dbReference>
<dbReference type="EMBL" id="MT141371">
    <property type="protein sequence ID" value="QJA59475.1"/>
    <property type="molecule type" value="Genomic_DNA"/>
</dbReference>
<reference evidence="1" key="1">
    <citation type="submission" date="2020-03" db="EMBL/GenBank/DDBJ databases">
        <title>The deep terrestrial virosphere.</title>
        <authorList>
            <person name="Holmfeldt K."/>
            <person name="Nilsson E."/>
            <person name="Simone D."/>
            <person name="Lopez-Fernandez M."/>
            <person name="Wu X."/>
            <person name="de Brujin I."/>
            <person name="Lundin D."/>
            <person name="Andersson A."/>
            <person name="Bertilsson S."/>
            <person name="Dopson M."/>
        </authorList>
    </citation>
    <scope>NUCLEOTIDE SEQUENCE</scope>
    <source>
        <strain evidence="2">MM415A01857</strain>
        <strain evidence="1">MM415B01290</strain>
    </source>
</reference>
<evidence type="ECO:0000313" key="2">
    <source>
        <dbReference type="EMBL" id="QJA75209.1"/>
    </source>
</evidence>
<name>A0A6M3IQB3_9ZZZZ</name>
<sequence>MAKIFIRVNAGKPSLPYEWREVEAERIQEPWAKGFHLYLHRNNLDENLWTVTEAKSGLSASGKPRLSRKRVVEVTQMRFESVERETIFKSIHNAIIEHEISPMFAKDAKP</sequence>
<evidence type="ECO:0000313" key="1">
    <source>
        <dbReference type="EMBL" id="QJA59475.1"/>
    </source>
</evidence>
<proteinExistence type="predicted"/>
<protein>
    <submittedName>
        <fullName evidence="1">Uncharacterized protein</fullName>
    </submittedName>
</protein>
<organism evidence="1">
    <name type="scientific">viral metagenome</name>
    <dbReference type="NCBI Taxonomy" id="1070528"/>
    <lineage>
        <taxon>unclassified sequences</taxon>
        <taxon>metagenomes</taxon>
        <taxon>organismal metagenomes</taxon>
    </lineage>
</organism>
<dbReference type="AlphaFoldDB" id="A0A6M3IQB3"/>